<evidence type="ECO:0000313" key="11">
    <source>
        <dbReference type="EMBL" id="SHF20765.1"/>
    </source>
</evidence>
<feature type="domain" description="Lipoyl-binding" evidence="9">
    <location>
        <begin position="3"/>
        <end position="78"/>
    </location>
</feature>
<evidence type="ECO:0000256" key="8">
    <source>
        <dbReference type="SAM" id="MobiDB-lite"/>
    </source>
</evidence>
<dbReference type="STRING" id="1194090.SAMN05443144_106115"/>
<dbReference type="Pfam" id="PF02817">
    <property type="entry name" value="E3_binding"/>
    <property type="match status" value="1"/>
</dbReference>
<dbReference type="EMBL" id="FQUS01000006">
    <property type="protein sequence ID" value="SHF20765.1"/>
    <property type="molecule type" value="Genomic_DNA"/>
</dbReference>
<name>A0A1M4ZS69_9BACT</name>
<accession>A0A1M4ZS69</accession>
<dbReference type="PROSITE" id="PS51826">
    <property type="entry name" value="PSBD"/>
    <property type="match status" value="1"/>
</dbReference>
<feature type="region of interest" description="Disordered" evidence="8">
    <location>
        <begin position="84"/>
        <end position="160"/>
    </location>
</feature>
<evidence type="ECO:0000259" key="10">
    <source>
        <dbReference type="PROSITE" id="PS51826"/>
    </source>
</evidence>
<dbReference type="GO" id="GO:0031405">
    <property type="term" value="F:lipoic acid binding"/>
    <property type="evidence" value="ECO:0007669"/>
    <property type="project" value="TreeGrafter"/>
</dbReference>
<dbReference type="SUPFAM" id="SSF51230">
    <property type="entry name" value="Single hybrid motif"/>
    <property type="match status" value="2"/>
</dbReference>
<evidence type="ECO:0000259" key="9">
    <source>
        <dbReference type="PROSITE" id="PS50968"/>
    </source>
</evidence>
<dbReference type="InterPro" id="IPR023213">
    <property type="entry name" value="CAT-like_dom_sf"/>
</dbReference>
<dbReference type="SUPFAM" id="SSF47005">
    <property type="entry name" value="Peripheral subunit-binding domain of 2-oxo acid dehydrogenase complex"/>
    <property type="match status" value="1"/>
</dbReference>
<evidence type="ECO:0000256" key="7">
    <source>
        <dbReference type="RuleBase" id="RU003423"/>
    </source>
</evidence>
<dbReference type="CDD" id="cd06849">
    <property type="entry name" value="lipoyl_domain"/>
    <property type="match status" value="2"/>
</dbReference>
<dbReference type="InterPro" id="IPR003016">
    <property type="entry name" value="2-oxoA_DH_lipoyl-BS"/>
</dbReference>
<dbReference type="InterPro" id="IPR001078">
    <property type="entry name" value="2-oxoacid_DH_actylTfrase"/>
</dbReference>
<feature type="compositionally biased region" description="Basic and acidic residues" evidence="8">
    <location>
        <begin position="135"/>
        <end position="150"/>
    </location>
</feature>
<comment type="cofactor">
    <cofactor evidence="1 7">
        <name>(R)-lipoate</name>
        <dbReference type="ChEBI" id="CHEBI:83088"/>
    </cofactor>
</comment>
<dbReference type="SUPFAM" id="SSF52777">
    <property type="entry name" value="CoA-dependent acyltransferases"/>
    <property type="match status" value="1"/>
</dbReference>
<proteinExistence type="inferred from homology"/>
<feature type="region of interest" description="Disordered" evidence="8">
    <location>
        <begin position="229"/>
        <end position="352"/>
    </location>
</feature>
<keyword evidence="12" id="KW-1185">Reference proteome</keyword>
<dbReference type="NCBIfam" id="TIGR02927">
    <property type="entry name" value="SucB_Actino"/>
    <property type="match status" value="1"/>
</dbReference>
<dbReference type="EC" id="2.3.1.-" evidence="7"/>
<dbReference type="RefSeq" id="WP_073061551.1">
    <property type="nucleotide sequence ID" value="NZ_FQUS01000006.1"/>
</dbReference>
<keyword evidence="4 7" id="KW-0808">Transferase</keyword>
<evidence type="ECO:0000313" key="12">
    <source>
        <dbReference type="Proteomes" id="UP000184041"/>
    </source>
</evidence>
<evidence type="ECO:0000256" key="1">
    <source>
        <dbReference type="ARBA" id="ARBA00001938"/>
    </source>
</evidence>
<dbReference type="PANTHER" id="PTHR43178:SF5">
    <property type="entry name" value="LIPOAMIDE ACYLTRANSFERASE COMPONENT OF BRANCHED-CHAIN ALPHA-KETO ACID DEHYDROGENASE COMPLEX, MITOCHONDRIAL"/>
    <property type="match status" value="1"/>
</dbReference>
<evidence type="ECO:0000256" key="6">
    <source>
        <dbReference type="ARBA" id="ARBA00023315"/>
    </source>
</evidence>
<evidence type="ECO:0000256" key="3">
    <source>
        <dbReference type="ARBA" id="ARBA00011484"/>
    </source>
</evidence>
<dbReference type="AlphaFoldDB" id="A0A1M4ZS69"/>
<sequence>MARVEVEMPQMGESVMEGTVIEWTKKVGDSVEEDETLLEIATDKVDTEVPSPQAGILVEILAEEDETIEVGQVIAVIETDAEAAEAAVADDGAEENKEGAEQEAEETEEEDKDEPVEDSSPEAEEEESEGAEQQEGEKEDTAGEEGERVEVQMPQMGESVMEGTVIEWTKKVGDPVEEDEALLEIATDKVDTEVPSPQAGTLVEILAEEGDTIEVGQTIAVIATGKAAAAAGSEKETTDEKEAAPQASASAKEGTADEAPPEGTEPQRIGSDGRFYSPLVRSIAKEEGVSQEELEMIEGSGQGGRVSKEDIMNYLEKRKSGEVEEPEKAGDKEPVQTEARQKQAPVEGQQRSISAGELDIQRPSQNVETIKMDRMRKTIARHMIRSKQTSAHVTTFSEVDVTKLVRWREEHKAEFKERAGVKLTYTPLFIEKIIQAIREFPLINSSVDSENDQILLKKDINFGLAVALGEGGKGGLIVPVIKHAQEKNLVGLANAVYDLAVKARNKDLSPDDLVGGTITLTNYGSVGNLMGTPIINQPQVAIIGTGTIEKRPVVRETEEGDVIAIRHMMYLSMSYDHRIIDGAHGGAFLNRVKQLLEDFDPGRAV</sequence>
<feature type="compositionally biased region" description="Acidic residues" evidence="8">
    <location>
        <begin position="101"/>
        <end position="134"/>
    </location>
</feature>
<dbReference type="GO" id="GO:0005737">
    <property type="term" value="C:cytoplasm"/>
    <property type="evidence" value="ECO:0007669"/>
    <property type="project" value="TreeGrafter"/>
</dbReference>
<dbReference type="Proteomes" id="UP000184041">
    <property type="component" value="Unassembled WGS sequence"/>
</dbReference>
<gene>
    <name evidence="11" type="ORF">SAMN05443144_106115</name>
</gene>
<feature type="compositionally biased region" description="Basic and acidic residues" evidence="8">
    <location>
        <begin position="306"/>
        <end position="341"/>
    </location>
</feature>
<feature type="compositionally biased region" description="Basic and acidic residues" evidence="8">
    <location>
        <begin position="233"/>
        <end position="243"/>
    </location>
</feature>
<dbReference type="InterPro" id="IPR050743">
    <property type="entry name" value="2-oxoacid_DH_E2_comp"/>
</dbReference>
<dbReference type="InterPro" id="IPR036625">
    <property type="entry name" value="E3-bd_dom_sf"/>
</dbReference>
<dbReference type="Pfam" id="PF00198">
    <property type="entry name" value="2-oxoacid_dh"/>
    <property type="match status" value="1"/>
</dbReference>
<dbReference type="InterPro" id="IPR004167">
    <property type="entry name" value="PSBD"/>
</dbReference>
<dbReference type="Gene3D" id="2.40.50.100">
    <property type="match status" value="2"/>
</dbReference>
<comment type="subunit">
    <text evidence="3">Forms a 24-polypeptide structural core with octahedral symmetry.</text>
</comment>
<dbReference type="InterPro" id="IPR000089">
    <property type="entry name" value="Biotin_lipoyl"/>
</dbReference>
<evidence type="ECO:0000256" key="4">
    <source>
        <dbReference type="ARBA" id="ARBA00022679"/>
    </source>
</evidence>
<dbReference type="PANTHER" id="PTHR43178">
    <property type="entry name" value="DIHYDROLIPOAMIDE ACETYLTRANSFERASE COMPONENT OF PYRUVATE DEHYDROGENASE COMPLEX"/>
    <property type="match status" value="1"/>
</dbReference>
<dbReference type="InterPro" id="IPR011053">
    <property type="entry name" value="Single_hybrid_motif"/>
</dbReference>
<dbReference type="PROSITE" id="PS50968">
    <property type="entry name" value="BIOTINYL_LIPOYL"/>
    <property type="match status" value="2"/>
</dbReference>
<dbReference type="InterPro" id="IPR014276">
    <property type="entry name" value="2-oxoglutarate_DH_E2"/>
</dbReference>
<dbReference type="GO" id="GO:0016407">
    <property type="term" value="F:acetyltransferase activity"/>
    <property type="evidence" value="ECO:0007669"/>
    <property type="project" value="TreeGrafter"/>
</dbReference>
<evidence type="ECO:0000256" key="5">
    <source>
        <dbReference type="ARBA" id="ARBA00022823"/>
    </source>
</evidence>
<dbReference type="Gene3D" id="3.30.559.10">
    <property type="entry name" value="Chloramphenicol acetyltransferase-like domain"/>
    <property type="match status" value="1"/>
</dbReference>
<reference evidence="11 12" key="1">
    <citation type="submission" date="2016-11" db="EMBL/GenBank/DDBJ databases">
        <authorList>
            <person name="Jaros S."/>
            <person name="Januszkiewicz K."/>
            <person name="Wedrychowicz H."/>
        </authorList>
    </citation>
    <scope>NUCLEOTIDE SEQUENCE [LARGE SCALE GENOMIC DNA]</scope>
    <source>
        <strain evidence="11 12">DSM 21986</strain>
    </source>
</reference>
<dbReference type="Gene3D" id="4.10.320.10">
    <property type="entry name" value="E3-binding domain"/>
    <property type="match status" value="1"/>
</dbReference>
<keyword evidence="6 7" id="KW-0012">Acyltransferase</keyword>
<keyword evidence="5 7" id="KW-0450">Lipoyl</keyword>
<dbReference type="PROSITE" id="PS00189">
    <property type="entry name" value="LIPOYL"/>
    <property type="match status" value="2"/>
</dbReference>
<organism evidence="11 12">
    <name type="scientific">Fodinibius roseus</name>
    <dbReference type="NCBI Taxonomy" id="1194090"/>
    <lineage>
        <taxon>Bacteria</taxon>
        <taxon>Pseudomonadati</taxon>
        <taxon>Balneolota</taxon>
        <taxon>Balneolia</taxon>
        <taxon>Balneolales</taxon>
        <taxon>Balneolaceae</taxon>
        <taxon>Fodinibius</taxon>
    </lineage>
</organism>
<feature type="domain" description="Peripheral subunit-binding (PSBD)" evidence="10">
    <location>
        <begin position="275"/>
        <end position="315"/>
    </location>
</feature>
<dbReference type="OrthoDB" id="9805770at2"/>
<dbReference type="Pfam" id="PF00364">
    <property type="entry name" value="Biotin_lipoyl"/>
    <property type="match status" value="2"/>
</dbReference>
<protein>
    <recommendedName>
        <fullName evidence="7">Dihydrolipoamide acetyltransferase component of pyruvate dehydrogenase complex</fullName>
        <ecNumber evidence="7">2.3.1.-</ecNumber>
    </recommendedName>
</protein>
<comment type="similarity">
    <text evidence="2 7">Belongs to the 2-oxoacid dehydrogenase family.</text>
</comment>
<dbReference type="FunFam" id="3.30.559.10:FF:000007">
    <property type="entry name" value="Dihydrolipoamide acetyltransferase component of pyruvate dehydrogenase complex"/>
    <property type="match status" value="1"/>
</dbReference>
<feature type="domain" description="Lipoyl-binding" evidence="9">
    <location>
        <begin position="148"/>
        <end position="223"/>
    </location>
</feature>
<evidence type="ECO:0000256" key="2">
    <source>
        <dbReference type="ARBA" id="ARBA00007317"/>
    </source>
</evidence>